<dbReference type="Ensembl" id="ENSSSCT00040065487.1">
    <property type="protein sequence ID" value="ENSSSCP00040027733.1"/>
    <property type="gene ID" value="ENSSSCG00040048602.1"/>
</dbReference>
<dbReference type="Proteomes" id="UP000694722">
    <property type="component" value="Unplaced"/>
</dbReference>
<dbReference type="Gene3D" id="1.10.1410.10">
    <property type="match status" value="1"/>
</dbReference>
<name>A0A8D1EZL1_PIG</name>
<feature type="domain" description="Terminal uridylyltransferase 4/7 nucleotidyltransferase" evidence="1">
    <location>
        <begin position="54"/>
        <end position="99"/>
    </location>
</feature>
<dbReference type="InterPro" id="IPR043519">
    <property type="entry name" value="NT_sf"/>
</dbReference>
<evidence type="ECO:0000259" key="1">
    <source>
        <dbReference type="Pfam" id="PF19088"/>
    </source>
</evidence>
<protein>
    <recommendedName>
        <fullName evidence="1">Terminal uridylyltransferase 4/7 nucleotidyltransferase domain-containing protein</fullName>
    </recommendedName>
</protein>
<dbReference type="InterPro" id="IPR045100">
    <property type="entry name" value="TUT4/7_NTP_transf"/>
</dbReference>
<dbReference type="AlphaFoldDB" id="A0A8D1EZL1"/>
<sequence length="152" mass="17132">YDHSILEYNTFFLFKSFLFCNHLSRALFCNGLSKGQINNSQLVFVFYLIVPLNKALINLFDILSFSSDSFIDVDADFHARVPVVVCREKQSGLLCKVSAGNENACLTTNHLTALGKLESKLVPLVIAFRHWAKVGLFFKCINTCHMCISSML</sequence>
<accession>A0A8D1EZL1</accession>
<dbReference type="Pfam" id="PF19088">
    <property type="entry name" value="TUTase"/>
    <property type="match status" value="1"/>
</dbReference>
<proteinExistence type="predicted"/>
<organism evidence="2 3">
    <name type="scientific">Sus scrofa</name>
    <name type="common">Pig</name>
    <dbReference type="NCBI Taxonomy" id="9823"/>
    <lineage>
        <taxon>Eukaryota</taxon>
        <taxon>Metazoa</taxon>
        <taxon>Chordata</taxon>
        <taxon>Craniata</taxon>
        <taxon>Vertebrata</taxon>
        <taxon>Euteleostomi</taxon>
        <taxon>Mammalia</taxon>
        <taxon>Eutheria</taxon>
        <taxon>Laurasiatheria</taxon>
        <taxon>Artiodactyla</taxon>
        <taxon>Suina</taxon>
        <taxon>Suidae</taxon>
        <taxon>Sus</taxon>
    </lineage>
</organism>
<dbReference type="Gene3D" id="3.30.460.10">
    <property type="entry name" value="Beta Polymerase, domain 2"/>
    <property type="match status" value="1"/>
</dbReference>
<dbReference type="SUPFAM" id="SSF81301">
    <property type="entry name" value="Nucleotidyltransferase"/>
    <property type="match status" value="1"/>
</dbReference>
<reference evidence="2" key="1">
    <citation type="submission" date="2025-08" db="UniProtKB">
        <authorList>
            <consortium name="Ensembl"/>
        </authorList>
    </citation>
    <scope>IDENTIFICATION</scope>
</reference>
<dbReference type="GO" id="GO:0016779">
    <property type="term" value="F:nucleotidyltransferase activity"/>
    <property type="evidence" value="ECO:0007669"/>
    <property type="project" value="InterPro"/>
</dbReference>
<evidence type="ECO:0000313" key="3">
    <source>
        <dbReference type="Proteomes" id="UP000694722"/>
    </source>
</evidence>
<evidence type="ECO:0000313" key="2">
    <source>
        <dbReference type="Ensembl" id="ENSSSCP00040027733.1"/>
    </source>
</evidence>